<organism evidence="18 19">
    <name type="scientific">Scopulibacillus daqui</name>
    <dbReference type="NCBI Taxonomy" id="1469162"/>
    <lineage>
        <taxon>Bacteria</taxon>
        <taxon>Bacillati</taxon>
        <taxon>Bacillota</taxon>
        <taxon>Bacilli</taxon>
        <taxon>Bacillales</taxon>
        <taxon>Sporolactobacillaceae</taxon>
        <taxon>Scopulibacillus</taxon>
    </lineage>
</organism>
<comment type="subcellular location">
    <subcellularLocation>
        <location evidence="3 16">Cytoplasm</location>
    </subcellularLocation>
</comment>
<evidence type="ECO:0000256" key="9">
    <source>
        <dbReference type="ARBA" id="ARBA00022857"/>
    </source>
</evidence>
<dbReference type="InterPro" id="IPR016169">
    <property type="entry name" value="FAD-bd_PCMH_sub2"/>
</dbReference>
<keyword evidence="14 16" id="KW-0961">Cell wall biogenesis/degradation</keyword>
<dbReference type="Proteomes" id="UP000808914">
    <property type="component" value="Unassembled WGS sequence"/>
</dbReference>
<comment type="function">
    <text evidence="2 16">Cell wall formation.</text>
</comment>
<protein>
    <recommendedName>
        <fullName evidence="16">UDP-N-acetylenolpyruvoylglucosamine reductase</fullName>
        <ecNumber evidence="16">1.3.1.98</ecNumber>
    </recommendedName>
    <alternativeName>
        <fullName evidence="16">UDP-N-acetylmuramate dehydrogenase</fullName>
    </alternativeName>
</protein>
<evidence type="ECO:0000259" key="17">
    <source>
        <dbReference type="PROSITE" id="PS51387"/>
    </source>
</evidence>
<sequence length="304" mass="33503">MKELYQKLENEQIGKIRLNEPLSKHTTMKIGGPADIFVEPNSIENLEKTVRFAREADVPFRVIGRGSNLLVDDEGIRGVVIKLGKGINHLEIENDVLRVGAGYPMVPLATIMSKKGFSGFEFAGGIPGSVGGAVYMNAGAHGSDISEIIIEARVLYPDGTLKWVSKEDLNYSYRTSALQFDGGICVEAKFKLTKGDPEKIYNDMKSFKDYRHRTQPYDMPCAGSIFRNPLPQHSGRLIEEAGLKGYKIGGAQISELHANFIVNTGDATAENVRDLISFIKKTINDNSGIDLHTEIEIILSQESN</sequence>
<comment type="caution">
    <text evidence="18">The sequence shown here is derived from an EMBL/GenBank/DDBJ whole genome shotgun (WGS) entry which is preliminary data.</text>
</comment>
<dbReference type="PANTHER" id="PTHR21071">
    <property type="entry name" value="UDP-N-ACETYLENOLPYRUVOYLGLUCOSAMINE REDUCTASE"/>
    <property type="match status" value="1"/>
</dbReference>
<dbReference type="Pfam" id="PF01565">
    <property type="entry name" value="FAD_binding_4"/>
    <property type="match status" value="1"/>
</dbReference>
<dbReference type="RefSeq" id="WP_205002244.1">
    <property type="nucleotide sequence ID" value="NZ_JAFBER010000002.1"/>
</dbReference>
<accession>A0ABS2PW55</accession>
<name>A0ABS2PW55_9BACL</name>
<comment type="pathway">
    <text evidence="4 16">Cell wall biogenesis; peptidoglycan biosynthesis.</text>
</comment>
<evidence type="ECO:0000256" key="14">
    <source>
        <dbReference type="ARBA" id="ARBA00023316"/>
    </source>
</evidence>
<feature type="active site" evidence="16">
    <location>
        <position position="174"/>
    </location>
</feature>
<dbReference type="InterPro" id="IPR003170">
    <property type="entry name" value="MurB"/>
</dbReference>
<evidence type="ECO:0000256" key="13">
    <source>
        <dbReference type="ARBA" id="ARBA00023306"/>
    </source>
</evidence>
<dbReference type="InterPro" id="IPR036318">
    <property type="entry name" value="FAD-bd_PCMH-like_sf"/>
</dbReference>
<dbReference type="GO" id="GO:0008762">
    <property type="term" value="F:UDP-N-acetylmuramate dehydrogenase activity"/>
    <property type="evidence" value="ECO:0007669"/>
    <property type="project" value="UniProtKB-EC"/>
</dbReference>
<evidence type="ECO:0000256" key="5">
    <source>
        <dbReference type="ARBA" id="ARBA00022490"/>
    </source>
</evidence>
<dbReference type="InterPro" id="IPR016166">
    <property type="entry name" value="FAD-bd_PCMH"/>
</dbReference>
<evidence type="ECO:0000256" key="2">
    <source>
        <dbReference type="ARBA" id="ARBA00003921"/>
    </source>
</evidence>
<feature type="active site" evidence="16">
    <location>
        <position position="294"/>
    </location>
</feature>
<gene>
    <name evidence="16" type="primary">murB</name>
    <name evidence="18" type="ORF">JOD45_000461</name>
</gene>
<evidence type="ECO:0000256" key="15">
    <source>
        <dbReference type="ARBA" id="ARBA00048914"/>
    </source>
</evidence>
<evidence type="ECO:0000256" key="1">
    <source>
        <dbReference type="ARBA" id="ARBA00001974"/>
    </source>
</evidence>
<dbReference type="InterPro" id="IPR011601">
    <property type="entry name" value="MurB_C"/>
</dbReference>
<feature type="active site" description="Proton donor" evidence="16">
    <location>
        <position position="224"/>
    </location>
</feature>
<evidence type="ECO:0000313" key="18">
    <source>
        <dbReference type="EMBL" id="MBM7644268.1"/>
    </source>
</evidence>
<dbReference type="InterPro" id="IPR006094">
    <property type="entry name" value="Oxid_FAD_bind_N"/>
</dbReference>
<comment type="cofactor">
    <cofactor evidence="1 16">
        <name>FAD</name>
        <dbReference type="ChEBI" id="CHEBI:57692"/>
    </cofactor>
</comment>
<keyword evidence="11 16" id="KW-0573">Peptidoglycan synthesis</keyword>
<dbReference type="Gene3D" id="3.30.43.10">
    <property type="entry name" value="Uridine Diphospho-n-acetylenolpyruvylglucosamine Reductase, domain 2"/>
    <property type="match status" value="1"/>
</dbReference>
<reference evidence="18 19" key="1">
    <citation type="submission" date="2021-01" db="EMBL/GenBank/DDBJ databases">
        <title>Genomic Encyclopedia of Type Strains, Phase IV (KMG-IV): sequencing the most valuable type-strain genomes for metagenomic binning, comparative biology and taxonomic classification.</title>
        <authorList>
            <person name="Goeker M."/>
        </authorList>
    </citation>
    <scope>NUCLEOTIDE SEQUENCE [LARGE SCALE GENOMIC DNA]</scope>
    <source>
        <strain evidence="18 19">DSM 28236</strain>
    </source>
</reference>
<dbReference type="SUPFAM" id="SSF56194">
    <property type="entry name" value="Uridine diphospho-N-Acetylenolpyruvylglucosamine reductase, MurB, C-terminal domain"/>
    <property type="match status" value="1"/>
</dbReference>
<evidence type="ECO:0000256" key="7">
    <source>
        <dbReference type="ARBA" id="ARBA00022630"/>
    </source>
</evidence>
<dbReference type="NCBIfam" id="NF010480">
    <property type="entry name" value="PRK13905.1"/>
    <property type="match status" value="1"/>
</dbReference>
<dbReference type="NCBIfam" id="TIGR00179">
    <property type="entry name" value="murB"/>
    <property type="match status" value="1"/>
</dbReference>
<keyword evidence="10 16" id="KW-0133">Cell shape</keyword>
<keyword evidence="19" id="KW-1185">Reference proteome</keyword>
<evidence type="ECO:0000256" key="11">
    <source>
        <dbReference type="ARBA" id="ARBA00022984"/>
    </source>
</evidence>
<keyword evidence="7 16" id="KW-0285">Flavoprotein</keyword>
<evidence type="ECO:0000256" key="10">
    <source>
        <dbReference type="ARBA" id="ARBA00022960"/>
    </source>
</evidence>
<evidence type="ECO:0000256" key="12">
    <source>
        <dbReference type="ARBA" id="ARBA00023002"/>
    </source>
</evidence>
<evidence type="ECO:0000256" key="6">
    <source>
        <dbReference type="ARBA" id="ARBA00022618"/>
    </source>
</evidence>
<comment type="similarity">
    <text evidence="16">Belongs to the MurB family.</text>
</comment>
<evidence type="ECO:0000256" key="3">
    <source>
        <dbReference type="ARBA" id="ARBA00004496"/>
    </source>
</evidence>
<dbReference type="InterPro" id="IPR016167">
    <property type="entry name" value="FAD-bd_PCMH_sub1"/>
</dbReference>
<evidence type="ECO:0000256" key="8">
    <source>
        <dbReference type="ARBA" id="ARBA00022827"/>
    </source>
</evidence>
<comment type="catalytic activity">
    <reaction evidence="15 16">
        <text>UDP-N-acetyl-alpha-D-muramate + NADP(+) = UDP-N-acetyl-3-O-(1-carboxyvinyl)-alpha-D-glucosamine + NADPH + H(+)</text>
        <dbReference type="Rhea" id="RHEA:12248"/>
        <dbReference type="ChEBI" id="CHEBI:15378"/>
        <dbReference type="ChEBI" id="CHEBI:57783"/>
        <dbReference type="ChEBI" id="CHEBI:58349"/>
        <dbReference type="ChEBI" id="CHEBI:68483"/>
        <dbReference type="ChEBI" id="CHEBI:70757"/>
        <dbReference type="EC" id="1.3.1.98"/>
    </reaction>
</comment>
<evidence type="ECO:0000256" key="4">
    <source>
        <dbReference type="ARBA" id="ARBA00004752"/>
    </source>
</evidence>
<proteinExistence type="inferred from homology"/>
<keyword evidence="13 16" id="KW-0131">Cell cycle</keyword>
<dbReference type="Pfam" id="PF02873">
    <property type="entry name" value="MurB_C"/>
    <property type="match status" value="1"/>
</dbReference>
<keyword evidence="9 16" id="KW-0521">NADP</keyword>
<dbReference type="Gene3D" id="3.90.78.10">
    <property type="entry name" value="UDP-N-acetylenolpyruvoylglucosamine reductase, C-terminal domain"/>
    <property type="match status" value="1"/>
</dbReference>
<feature type="domain" description="FAD-binding PCMH-type" evidence="17">
    <location>
        <begin position="29"/>
        <end position="195"/>
    </location>
</feature>
<dbReference type="PROSITE" id="PS51387">
    <property type="entry name" value="FAD_PCMH"/>
    <property type="match status" value="1"/>
</dbReference>
<keyword evidence="5 16" id="KW-0963">Cytoplasm</keyword>
<dbReference type="SUPFAM" id="SSF56176">
    <property type="entry name" value="FAD-binding/transporter-associated domain-like"/>
    <property type="match status" value="1"/>
</dbReference>
<dbReference type="Gene3D" id="3.30.465.10">
    <property type="match status" value="1"/>
</dbReference>
<dbReference type="EC" id="1.3.1.98" evidence="16"/>
<keyword evidence="12 16" id="KW-0560">Oxidoreductase</keyword>
<dbReference type="HAMAP" id="MF_00037">
    <property type="entry name" value="MurB"/>
    <property type="match status" value="1"/>
</dbReference>
<dbReference type="InterPro" id="IPR036635">
    <property type="entry name" value="MurB_C_sf"/>
</dbReference>
<dbReference type="PANTHER" id="PTHR21071:SF5">
    <property type="entry name" value="UDP-N-ACETYLENOLPYRUVOYLGLUCOSAMINE REDUCTASE"/>
    <property type="match status" value="1"/>
</dbReference>
<evidence type="ECO:0000256" key="16">
    <source>
        <dbReference type="HAMAP-Rule" id="MF_00037"/>
    </source>
</evidence>
<keyword evidence="8 16" id="KW-0274">FAD</keyword>
<evidence type="ECO:0000313" key="19">
    <source>
        <dbReference type="Proteomes" id="UP000808914"/>
    </source>
</evidence>
<keyword evidence="6 16" id="KW-0132">Cell division</keyword>
<dbReference type="EMBL" id="JAFBER010000002">
    <property type="protein sequence ID" value="MBM7644268.1"/>
    <property type="molecule type" value="Genomic_DNA"/>
</dbReference>